<dbReference type="PANTHER" id="PTHR22870">
    <property type="entry name" value="REGULATOR OF CHROMOSOME CONDENSATION"/>
    <property type="match status" value="1"/>
</dbReference>
<dbReference type="PROSITE" id="PS50003">
    <property type="entry name" value="PH_DOMAIN"/>
    <property type="match status" value="1"/>
</dbReference>
<feature type="compositionally biased region" description="Gly residues" evidence="3">
    <location>
        <begin position="1240"/>
        <end position="1249"/>
    </location>
</feature>
<dbReference type="PANTHER" id="PTHR22870:SF360">
    <property type="entry name" value="ULTRAVIOLET-B RECEPTOR UVR8"/>
    <property type="match status" value="1"/>
</dbReference>
<feature type="compositionally biased region" description="Low complexity" evidence="3">
    <location>
        <begin position="1347"/>
        <end position="1357"/>
    </location>
</feature>
<dbReference type="PRINTS" id="PR00633">
    <property type="entry name" value="RCCNDNSATION"/>
</dbReference>
<dbReference type="InterPro" id="IPR001849">
    <property type="entry name" value="PH_domain"/>
</dbReference>
<feature type="region of interest" description="Disordered" evidence="3">
    <location>
        <begin position="1226"/>
        <end position="1357"/>
    </location>
</feature>
<dbReference type="Gene3D" id="2.30.29.30">
    <property type="entry name" value="Pleckstrin-homology domain (PH domain)/Phosphotyrosine-binding domain (PTB)"/>
    <property type="match status" value="1"/>
</dbReference>
<dbReference type="SUPFAM" id="SSF50729">
    <property type="entry name" value="PH domain-like"/>
    <property type="match status" value="1"/>
</dbReference>
<dbReference type="CDD" id="cd13365">
    <property type="entry name" value="PH_PLC_plant-like"/>
    <property type="match status" value="1"/>
</dbReference>
<feature type="repeat" description="RCC1" evidence="2">
    <location>
        <begin position="607"/>
        <end position="658"/>
    </location>
</feature>
<feature type="region of interest" description="Disordered" evidence="3">
    <location>
        <begin position="1394"/>
        <end position="1446"/>
    </location>
</feature>
<dbReference type="EMBL" id="CP126220">
    <property type="protein sequence ID" value="WIA21413.1"/>
    <property type="molecule type" value="Genomic_DNA"/>
</dbReference>
<feature type="repeat" description="RCC1" evidence="2">
    <location>
        <begin position="549"/>
        <end position="606"/>
    </location>
</feature>
<dbReference type="PROSITE" id="PS00626">
    <property type="entry name" value="RCC1_2"/>
    <property type="match status" value="1"/>
</dbReference>
<feature type="repeat" description="RCC1" evidence="2">
    <location>
        <begin position="712"/>
        <end position="754"/>
    </location>
</feature>
<proteinExistence type="predicted"/>
<dbReference type="PROSITE" id="PS50012">
    <property type="entry name" value="RCC1_3"/>
    <property type="match status" value="6"/>
</dbReference>
<gene>
    <name evidence="5" type="ORF">OEZ85_000628</name>
</gene>
<name>A0ABY8UL57_TETOB</name>
<feature type="region of interest" description="Disordered" evidence="3">
    <location>
        <begin position="1017"/>
        <end position="1054"/>
    </location>
</feature>
<evidence type="ECO:0000256" key="1">
    <source>
        <dbReference type="ARBA" id="ARBA00022737"/>
    </source>
</evidence>
<evidence type="ECO:0000256" key="3">
    <source>
        <dbReference type="SAM" id="MobiDB-lite"/>
    </source>
</evidence>
<reference evidence="5 6" key="1">
    <citation type="submission" date="2023-05" db="EMBL/GenBank/DDBJ databases">
        <title>A 100% complete, gapless, phased diploid assembly of the Scenedesmus obliquus UTEX 3031 genome.</title>
        <authorList>
            <person name="Biondi T.C."/>
            <person name="Hanschen E.R."/>
            <person name="Kwon T."/>
            <person name="Eng W."/>
            <person name="Kruse C.P.S."/>
            <person name="Koehler S.I."/>
            <person name="Kunde Y."/>
            <person name="Gleasner C.D."/>
            <person name="You Mak K.T."/>
            <person name="Polle J."/>
            <person name="Hovde B.T."/>
            <person name="Starkenburg S.R."/>
        </authorList>
    </citation>
    <scope>NUCLEOTIDE SEQUENCE [LARGE SCALE GENOMIC DNA]</scope>
    <source>
        <strain evidence="5 6">DOE0152z</strain>
    </source>
</reference>
<keyword evidence="1" id="KW-0677">Repeat</keyword>
<dbReference type="InterPro" id="IPR009091">
    <property type="entry name" value="RCC1/BLIP-II"/>
</dbReference>
<feature type="compositionally biased region" description="Low complexity" evidence="3">
    <location>
        <begin position="1316"/>
        <end position="1337"/>
    </location>
</feature>
<evidence type="ECO:0000313" key="6">
    <source>
        <dbReference type="Proteomes" id="UP001244341"/>
    </source>
</evidence>
<evidence type="ECO:0000259" key="4">
    <source>
        <dbReference type="PROSITE" id="PS50003"/>
    </source>
</evidence>
<keyword evidence="6" id="KW-1185">Reference proteome</keyword>
<feature type="compositionally biased region" description="Low complexity" evidence="3">
    <location>
        <begin position="1398"/>
        <end position="1422"/>
    </location>
</feature>
<feature type="compositionally biased region" description="Low complexity" evidence="3">
    <location>
        <begin position="117"/>
        <end position="137"/>
    </location>
</feature>
<feature type="compositionally biased region" description="Basic and acidic residues" evidence="3">
    <location>
        <begin position="1101"/>
        <end position="1115"/>
    </location>
</feature>
<organism evidence="5 6">
    <name type="scientific">Tetradesmus obliquus</name>
    <name type="common">Green alga</name>
    <name type="synonym">Acutodesmus obliquus</name>
    <dbReference type="NCBI Taxonomy" id="3088"/>
    <lineage>
        <taxon>Eukaryota</taxon>
        <taxon>Viridiplantae</taxon>
        <taxon>Chlorophyta</taxon>
        <taxon>core chlorophytes</taxon>
        <taxon>Chlorophyceae</taxon>
        <taxon>CS clade</taxon>
        <taxon>Sphaeropleales</taxon>
        <taxon>Scenedesmaceae</taxon>
        <taxon>Tetradesmus</taxon>
    </lineage>
</organism>
<accession>A0ABY8UL57</accession>
<feature type="compositionally biased region" description="Basic residues" evidence="3">
    <location>
        <begin position="1435"/>
        <end position="1446"/>
    </location>
</feature>
<feature type="repeat" description="RCC1" evidence="2">
    <location>
        <begin position="925"/>
        <end position="977"/>
    </location>
</feature>
<feature type="compositionally biased region" description="Polar residues" evidence="3">
    <location>
        <begin position="1277"/>
        <end position="1289"/>
    </location>
</feature>
<dbReference type="InterPro" id="IPR051210">
    <property type="entry name" value="Ub_ligase/GEF_domain"/>
</dbReference>
<dbReference type="InterPro" id="IPR000408">
    <property type="entry name" value="Reg_chr_condens"/>
</dbReference>
<evidence type="ECO:0000256" key="2">
    <source>
        <dbReference type="PROSITE-ProRule" id="PRU00235"/>
    </source>
</evidence>
<feature type="compositionally biased region" description="Polar residues" evidence="3">
    <location>
        <begin position="1299"/>
        <end position="1311"/>
    </location>
</feature>
<dbReference type="InterPro" id="IPR011993">
    <property type="entry name" value="PH-like_dom_sf"/>
</dbReference>
<sequence>MAVFLIGLTACAAAQRAAPAAGARRLHSSHAQQLGSIGFEASSSSGSSDEADFAPELDSLPRLLQEQMAEDAAVAAAAAAARRFSVTGELSTPGAYGSLDSPDAATAAGNDGITILPDDATATNDTADSTAPDSTVAGSTVDAKPGLEAATRGEPAQSVAGSGGPVDSQRREGKVAEQLNGGQTAGIVLGVFVAAGVVALGVFAYQRHKKNNQEDYISRYRRYEGGIEMQNPGGGISYSEISGYDGTGERIVNFAVSLSGEYLNAANENVGTLVCGFSASAPPQSFMGIVSDKYKGAALDSARTLMQMQYMREGEPVAAGAVMAGAHVRPAEELVTALRKGSYLRKYGRRGKPKTHYFRLSGDDRELLWDSSNGKVRSIALVSVLKVQQGQATEVFARDPLPEYEATSFSLIYSEGRGGKRRSLDVVCRNSSEFETWYWGIQLVIAWTQNVAMQQQQQLQQAAQQAVVVPGVPAVPRDGQAGAELRGPDAALLSPRASNDKLEEFKQIAAALQPPGNKAVTGSALSVSAAQQRMSGVLGAPPPAKREIGDCYVWGGWGDAEAAAAVAGGDCTLQSCCVPMMVTNTHALDVIQVAVGSRHAALLTRGGEVYTWGSGQGGQLGNGTSAGTGFPYQVTRLFGKGTASVACGASYTAAVLPDGSLHTWGAGLGGQLGLGPHVTAAVWPTRVSALEGVRVHQVSCGPFHAAAISNDGRLFTWGDGLFGKLGHGDHESCSSPRQIAALAEHWTIHRSSSGRGIASRPNSGGGGGCLSRGASSILGEVGGGLFTWGGDFTWQQRGKRDHHEGCLGLGDLAGRLLPTMVKGEDDIKQVACGLNFTVALTRNGEVLQMGRTGAENNREHNAMWEGARVPVLVGGLLASHYADTLACGTSHVAVVATQRGKANAAGGGSGPLGSSSSSSSSSSVTRLLTWGQNNRGQLGIGAAREDHLLPQAVSAVAGRRILYLACGGHYTLAVCEHDPRAARWSRESLDLDLGFAAAASAAANSLVSGSGPSRMLLTASSTGLTPNSGSAGGPGSGGLGSGTPGGGLGSRGAVPGTGGLVLSASLNSLASSSAQSSSRGEYNAGGGSGGGGGSGLGSLGRRSDRVRPEARHSDKGFLMGLTHSSSSRGLGGTHSSGNMLTRSVDRSCPGGGGLGGGGGGGLGMSASDLRGVSFSPGPAAVLGGSSSKGIGGGGSSSNVLDPSLMSLQSLAKVSKKSRLAIGKLHSFKGPGGSSSAAAGAGAGSSGPFGGLPRNDSNSSASSSRQGLAEALGIVAGSGSSAHRQQQQYGSSGGVPLQRSFRQASGGSYSARSETDLMTVSTNSSLSSVAPSPSMHSMAEGRGGELGDGVASPPGAAAAAAGEDAVRMLRYWQERAANMEQQLSRKTHELEQLRRQLRHSSSSAGQPQALQQQQQQSVAASESLGGPGAVGARRAAPARHISRHWCM</sequence>
<dbReference type="SUPFAM" id="SSF50985">
    <property type="entry name" value="RCC1/BLIP-II"/>
    <property type="match status" value="2"/>
</dbReference>
<feature type="compositionally biased region" description="Gly residues" evidence="3">
    <location>
        <begin position="1083"/>
        <end position="1098"/>
    </location>
</feature>
<dbReference type="Gene3D" id="2.130.10.30">
    <property type="entry name" value="Regulator of chromosome condensation 1/beta-lactamase-inhibitor protein II"/>
    <property type="match status" value="2"/>
</dbReference>
<dbReference type="Proteomes" id="UP001244341">
    <property type="component" value="Chromosome 13b"/>
</dbReference>
<feature type="compositionally biased region" description="Low complexity" evidence="3">
    <location>
        <begin position="912"/>
        <end position="923"/>
    </location>
</feature>
<dbReference type="Pfam" id="PF00415">
    <property type="entry name" value="RCC1"/>
    <property type="match status" value="5"/>
</dbReference>
<protein>
    <recommendedName>
        <fullName evidence="4">PH domain-containing protein</fullName>
    </recommendedName>
</protein>
<feature type="region of interest" description="Disordered" evidence="3">
    <location>
        <begin position="903"/>
        <end position="925"/>
    </location>
</feature>
<evidence type="ECO:0000313" key="5">
    <source>
        <dbReference type="EMBL" id="WIA21413.1"/>
    </source>
</evidence>
<feature type="compositionally biased region" description="Gly residues" evidence="3">
    <location>
        <begin position="1030"/>
        <end position="1054"/>
    </location>
</feature>
<feature type="domain" description="PH" evidence="4">
    <location>
        <begin position="336"/>
        <end position="446"/>
    </location>
</feature>
<feature type="region of interest" description="Disordered" evidence="3">
    <location>
        <begin position="109"/>
        <end position="174"/>
    </location>
</feature>
<dbReference type="Pfam" id="PF16457">
    <property type="entry name" value="PH_12"/>
    <property type="match status" value="1"/>
</dbReference>
<feature type="repeat" description="RCC1" evidence="2">
    <location>
        <begin position="659"/>
        <end position="711"/>
    </location>
</feature>
<feature type="compositionally biased region" description="Gly residues" evidence="3">
    <location>
        <begin position="1149"/>
        <end position="1161"/>
    </location>
</feature>
<feature type="repeat" description="RCC1" evidence="2">
    <location>
        <begin position="783"/>
        <end position="843"/>
    </location>
</feature>
<feature type="region of interest" description="Disordered" evidence="3">
    <location>
        <begin position="1075"/>
        <end position="1161"/>
    </location>
</feature>
<feature type="compositionally biased region" description="Polar residues" evidence="3">
    <location>
        <begin position="1018"/>
        <end position="1027"/>
    </location>
</feature>